<keyword evidence="3" id="KW-1185">Reference proteome</keyword>
<name>A0ABW1BIV4_9ACTN</name>
<feature type="region of interest" description="Disordered" evidence="1">
    <location>
        <begin position="1"/>
        <end position="23"/>
    </location>
</feature>
<sequence length="73" mass="7952">MRRRAQQEGNPDGPGAQRLDDGAGQCLAVRDRTERAAALRDQHRAGEGDGVHVLAGRPRAELRLRGEDLVLGR</sequence>
<dbReference type="Proteomes" id="UP001596112">
    <property type="component" value="Unassembled WGS sequence"/>
</dbReference>
<evidence type="ECO:0000313" key="2">
    <source>
        <dbReference type="EMBL" id="MFC5813030.1"/>
    </source>
</evidence>
<evidence type="ECO:0000256" key="1">
    <source>
        <dbReference type="SAM" id="MobiDB-lite"/>
    </source>
</evidence>
<dbReference type="EMBL" id="JBHSNZ010000049">
    <property type="protein sequence ID" value="MFC5813030.1"/>
    <property type="molecule type" value="Genomic_DNA"/>
</dbReference>
<proteinExistence type="predicted"/>
<protein>
    <submittedName>
        <fullName evidence="2">Uncharacterized protein</fullName>
    </submittedName>
</protein>
<accession>A0ABW1BIV4</accession>
<comment type="caution">
    <text evidence="2">The sequence shown here is derived from an EMBL/GenBank/DDBJ whole genome shotgun (WGS) entry which is preliminary data.</text>
</comment>
<dbReference type="RefSeq" id="WP_272172892.1">
    <property type="nucleotide sequence ID" value="NZ_JAQOSL010000070.1"/>
</dbReference>
<reference evidence="3" key="1">
    <citation type="journal article" date="2019" name="Int. J. Syst. Evol. Microbiol.">
        <title>The Global Catalogue of Microorganisms (GCM) 10K type strain sequencing project: providing services to taxonomists for standard genome sequencing and annotation.</title>
        <authorList>
            <consortium name="The Broad Institute Genomics Platform"/>
            <consortium name="The Broad Institute Genome Sequencing Center for Infectious Disease"/>
            <person name="Wu L."/>
            <person name="Ma J."/>
        </authorList>
    </citation>
    <scope>NUCLEOTIDE SEQUENCE [LARGE SCALE GENOMIC DNA]</scope>
    <source>
        <strain evidence="3">JCM 9918</strain>
    </source>
</reference>
<organism evidence="2 3">
    <name type="scientific">Streptomyces heilongjiangensis</name>
    <dbReference type="NCBI Taxonomy" id="945052"/>
    <lineage>
        <taxon>Bacteria</taxon>
        <taxon>Bacillati</taxon>
        <taxon>Actinomycetota</taxon>
        <taxon>Actinomycetes</taxon>
        <taxon>Kitasatosporales</taxon>
        <taxon>Streptomycetaceae</taxon>
        <taxon>Streptomyces</taxon>
    </lineage>
</organism>
<evidence type="ECO:0000313" key="3">
    <source>
        <dbReference type="Proteomes" id="UP001596112"/>
    </source>
</evidence>
<gene>
    <name evidence="2" type="ORF">ACFQGO_36920</name>
</gene>